<dbReference type="EMBL" id="JACCEL010000012">
    <property type="protein sequence ID" value="MBG9978372.1"/>
    <property type="molecule type" value="Genomic_DNA"/>
</dbReference>
<gene>
    <name evidence="2" type="ORF">FEZ33_08120</name>
    <name evidence="1" type="ORF">HYQ42_06190</name>
</gene>
<reference evidence="1 4" key="2">
    <citation type="submission" date="2020-07" db="EMBL/GenBank/DDBJ databases">
        <title>Facklamia lactis sp. nov., isolated from raw milk.</title>
        <authorList>
            <person name="Doll E.V."/>
            <person name="Huptas C."/>
            <person name="Staib L."/>
            <person name="Wenning M."/>
            <person name="Scherer S."/>
        </authorList>
    </citation>
    <scope>NUCLEOTIDE SEQUENCE [LARGE SCALE GENOMIC DNA]</scope>
    <source>
        <strain evidence="1 4">DSM 104272</strain>
    </source>
</reference>
<evidence type="ECO:0000313" key="1">
    <source>
        <dbReference type="EMBL" id="MBG9978372.1"/>
    </source>
</evidence>
<accession>A0A5R9DWB7</accession>
<sequence>MSVIHTNFESKLNEMNIPFNKKEIENGHILYRFNFRLTTERALVVEVIIQASKDNYADAQIIYRHVHLLTDRSKEADAYELLNSLNEMKTGYYSLYLAGDGEVFLKTLLRTGEDAEPLYQTLVMGSGIAKGLQKDLVNVLGESGKAM</sequence>
<evidence type="ECO:0000313" key="3">
    <source>
        <dbReference type="Proteomes" id="UP000306420"/>
    </source>
</evidence>
<organism evidence="2 3">
    <name type="scientific">Ruoffia tabacinasalis</name>
    <dbReference type="NCBI Taxonomy" id="87458"/>
    <lineage>
        <taxon>Bacteria</taxon>
        <taxon>Bacillati</taxon>
        <taxon>Bacillota</taxon>
        <taxon>Bacilli</taxon>
        <taxon>Lactobacillales</taxon>
        <taxon>Aerococcaceae</taxon>
        <taxon>Ruoffia</taxon>
    </lineage>
</organism>
<dbReference type="RefSeq" id="WP_138404907.1">
    <property type="nucleotide sequence ID" value="NZ_CP144682.1"/>
</dbReference>
<proteinExistence type="predicted"/>
<protein>
    <submittedName>
        <fullName evidence="2">Uncharacterized protein</fullName>
    </submittedName>
</protein>
<dbReference type="AlphaFoldDB" id="A0A5R9DWB7"/>
<comment type="caution">
    <text evidence="2">The sequence shown here is derived from an EMBL/GenBank/DDBJ whole genome shotgun (WGS) entry which is preliminary data.</text>
</comment>
<dbReference type="Proteomes" id="UP000823401">
    <property type="component" value="Unassembled WGS sequence"/>
</dbReference>
<dbReference type="OrthoDB" id="2156382at2"/>
<name>A0A5R9DWB7_9LACT</name>
<dbReference type="Proteomes" id="UP000306420">
    <property type="component" value="Unassembled WGS sequence"/>
</dbReference>
<evidence type="ECO:0000313" key="4">
    <source>
        <dbReference type="Proteomes" id="UP000823401"/>
    </source>
</evidence>
<dbReference type="EMBL" id="VBSP01000028">
    <property type="protein sequence ID" value="TLQ40508.1"/>
    <property type="molecule type" value="Genomic_DNA"/>
</dbReference>
<evidence type="ECO:0000313" key="2">
    <source>
        <dbReference type="EMBL" id="TLQ40508.1"/>
    </source>
</evidence>
<reference evidence="2 3" key="1">
    <citation type="submission" date="2019-05" db="EMBL/GenBank/DDBJ databases">
        <title>The metagenome of a microbial culture collection derived from dairy environment covers the genomic content of the human microbiome.</title>
        <authorList>
            <person name="Roder T."/>
            <person name="Wuthrich D."/>
            <person name="Sattari Z."/>
            <person name="Von Ah U."/>
            <person name="Bar C."/>
            <person name="Ronchi F."/>
            <person name="Macpherson A.J."/>
            <person name="Ganal-Vonarburg S.C."/>
            <person name="Bruggmann R."/>
            <person name="Vergeres G."/>
        </authorList>
    </citation>
    <scope>NUCLEOTIDE SEQUENCE [LARGE SCALE GENOMIC DNA]</scope>
    <source>
        <strain evidence="2 3">FAM 24227</strain>
    </source>
</reference>
<keyword evidence="4" id="KW-1185">Reference proteome</keyword>